<dbReference type="AlphaFoldDB" id="A0A316DCZ8"/>
<keyword evidence="4" id="KW-1185">Reference proteome</keyword>
<protein>
    <submittedName>
        <fullName evidence="3">S-layer family protein</fullName>
    </submittedName>
</protein>
<dbReference type="PROSITE" id="PS51272">
    <property type="entry name" value="SLH"/>
    <property type="match status" value="3"/>
</dbReference>
<dbReference type="EMBL" id="QGGL01000007">
    <property type="protein sequence ID" value="PWK13348.1"/>
    <property type="molecule type" value="Genomic_DNA"/>
</dbReference>
<accession>A0A316DCZ8</accession>
<feature type="domain" description="SLH" evidence="2">
    <location>
        <begin position="878"/>
        <end position="937"/>
    </location>
</feature>
<evidence type="ECO:0000313" key="4">
    <source>
        <dbReference type="Proteomes" id="UP000245634"/>
    </source>
</evidence>
<dbReference type="Pfam" id="PF09992">
    <property type="entry name" value="NAGPA"/>
    <property type="match status" value="1"/>
</dbReference>
<dbReference type="PANTHER" id="PTHR40446">
    <property type="entry name" value="N-ACETYLGLUCOSAMINE-1-PHOSPHODIESTER ALPHA-N-ACETYLGLUCOSAMINIDASE"/>
    <property type="match status" value="1"/>
</dbReference>
<feature type="signal peptide" evidence="1">
    <location>
        <begin position="1"/>
        <end position="25"/>
    </location>
</feature>
<keyword evidence="1" id="KW-0732">Signal</keyword>
<dbReference type="OrthoDB" id="9809781at2"/>
<reference evidence="3 4" key="1">
    <citation type="submission" date="2018-05" db="EMBL/GenBank/DDBJ databases">
        <title>Genomic Encyclopedia of Type Strains, Phase IV (KMG-IV): sequencing the most valuable type-strain genomes for metagenomic binning, comparative biology and taxonomic classification.</title>
        <authorList>
            <person name="Goeker M."/>
        </authorList>
    </citation>
    <scope>NUCLEOTIDE SEQUENCE [LARGE SCALE GENOMIC DNA]</scope>
    <source>
        <strain evidence="3 4">DSM 18773</strain>
    </source>
</reference>
<dbReference type="InterPro" id="IPR018711">
    <property type="entry name" value="NAGPA"/>
</dbReference>
<evidence type="ECO:0000313" key="3">
    <source>
        <dbReference type="EMBL" id="PWK13348.1"/>
    </source>
</evidence>
<comment type="caution">
    <text evidence="3">The sequence shown here is derived from an EMBL/GenBank/DDBJ whole genome shotgun (WGS) entry which is preliminary data.</text>
</comment>
<dbReference type="Gene3D" id="2.60.40.1080">
    <property type="match status" value="1"/>
</dbReference>
<feature type="chain" id="PRO_5038727331" evidence="1">
    <location>
        <begin position="26"/>
        <end position="937"/>
    </location>
</feature>
<evidence type="ECO:0000259" key="2">
    <source>
        <dbReference type="PROSITE" id="PS51272"/>
    </source>
</evidence>
<sequence length="937" mass="99432">MRMRQAFKRVAAWMLSLTLIFGTSAVDVRSATAATGQIYSWPTILSSSETPKMIVTKGVTYQKFTYQTSSGPIVLHETWTDLSDSNVEVRPVLSNDKLEGERNETTSSMATRTGAVAGTNGDYFESNASGMALGMSTKDGVLVHSPSNAAVLGITRDNHVVIGKYNFSGQITARNNEYRYLTALNAHPATYPNGLLVITRDLGYWEMAMNATVVVLEKLPDGGEYKVHDILPAQSVIEMPYPGFVKLVAQGTDAIPFVTGNMKPGDIVRMTYGTNPSSSDLKYSIGGGPILLKAGSAFSDPVRPDSTPNYKGPLTGVGITPDGQHLLQVAVDGRSNESIGLTYGQLTNYFVGRGISDAMMLDGGGSTDMVVRMAGDTKATVQNDPSDGYERRVANGLFVYSKSAPGKATYVSVNDGQKLELFKGMTAKLSGFVRDENYNPLPNETITYKVEPATLGTVSANGTFTAGNTGGSGQVIASAANGATTSIPLTVFDQVESLQITPSVIDIGNAETQSFAVTGSFRGAKFAMKPEWVSFTTSDNSLGTVDAQGLFTAGAKNGTLTVNASVGNVTVRSTVGVGYVTKALNAMSNADQWTLSTRWGNVGTLSTSTAQTQGGNSASVATNYKFSAGSGLKQFVFYPKDALPIPNASDLATVNPIGVGAWVYGNNTNLKLVASFEQPDGTLIQGSNQPRVNWTGWKYVTFHLPDTAKFPLKLDYLDIIAENPTTDLQGALYFSNFQSVYAARGYAERQPDPDPVVTFADIQNHWGRAVIEQLATKKVISGKDPQHFDPEGNLTRAEAVTLLVRALGLQPQASTAFTDVPANAWFAGNVGAAVKAGLVNGVGNGQFAPDELVDRNQAATMIYNALQFKGKAPTGGTPIPFKDADQIADWAKAKVDALSAAKLLNGNGDGTLSPTKNTTRAESAVLMANMMKFGGLL</sequence>
<gene>
    <name evidence="3" type="ORF">C7459_10714</name>
</gene>
<dbReference type="Pfam" id="PF00395">
    <property type="entry name" value="SLH"/>
    <property type="match status" value="3"/>
</dbReference>
<dbReference type="InterPro" id="IPR001119">
    <property type="entry name" value="SLH_dom"/>
</dbReference>
<name>A0A316DCZ8_9BACL</name>
<dbReference type="PANTHER" id="PTHR40446:SF2">
    <property type="entry name" value="N-ACETYLGLUCOSAMINE-1-PHOSPHODIESTER ALPHA-N-ACETYLGLUCOSAMINIDASE"/>
    <property type="match status" value="1"/>
</dbReference>
<evidence type="ECO:0000256" key="1">
    <source>
        <dbReference type="SAM" id="SignalP"/>
    </source>
</evidence>
<dbReference type="Proteomes" id="UP000245634">
    <property type="component" value="Unassembled WGS sequence"/>
</dbReference>
<feature type="domain" description="SLH" evidence="2">
    <location>
        <begin position="754"/>
        <end position="812"/>
    </location>
</feature>
<feature type="domain" description="SLH" evidence="2">
    <location>
        <begin position="813"/>
        <end position="876"/>
    </location>
</feature>
<organism evidence="3 4">
    <name type="scientific">Tumebacillus permanentifrigoris</name>
    <dbReference type="NCBI Taxonomy" id="378543"/>
    <lineage>
        <taxon>Bacteria</taxon>
        <taxon>Bacillati</taxon>
        <taxon>Bacillota</taxon>
        <taxon>Bacilli</taxon>
        <taxon>Bacillales</taxon>
        <taxon>Alicyclobacillaceae</taxon>
        <taxon>Tumebacillus</taxon>
    </lineage>
</organism>
<dbReference type="Gene3D" id="2.60.120.430">
    <property type="entry name" value="Galactose-binding lectin"/>
    <property type="match status" value="1"/>
</dbReference>
<proteinExistence type="predicted"/>